<evidence type="ECO:0000313" key="2">
    <source>
        <dbReference type="Proteomes" id="UP000784294"/>
    </source>
</evidence>
<reference evidence="1" key="1">
    <citation type="submission" date="2018-11" db="EMBL/GenBank/DDBJ databases">
        <authorList>
            <consortium name="Pathogen Informatics"/>
        </authorList>
    </citation>
    <scope>NUCLEOTIDE SEQUENCE</scope>
</reference>
<dbReference type="AlphaFoldDB" id="A0A3S5CNW3"/>
<dbReference type="EMBL" id="CAAALY010067164">
    <property type="protein sequence ID" value="VEL24335.1"/>
    <property type="molecule type" value="Genomic_DNA"/>
</dbReference>
<accession>A0A3S5CNW3</accession>
<keyword evidence="2" id="KW-1185">Reference proteome</keyword>
<sequence>MPFEGLQPASSPIWSADETTFRLDNLQSDVKYRICLSLKRKSLPVGDSRLYRLPTSASTAATAAAAAAAVSPLKGVIVDGTTESGRVDVVANAPLQWPMQRSAKHHTLDDYAKPGKSILFLAIRDLSC</sequence>
<comment type="caution">
    <text evidence="1">The sequence shown here is derived from an EMBL/GenBank/DDBJ whole genome shotgun (WGS) entry which is preliminary data.</text>
</comment>
<proteinExistence type="predicted"/>
<organism evidence="1 2">
    <name type="scientific">Protopolystoma xenopodis</name>
    <dbReference type="NCBI Taxonomy" id="117903"/>
    <lineage>
        <taxon>Eukaryota</taxon>
        <taxon>Metazoa</taxon>
        <taxon>Spiralia</taxon>
        <taxon>Lophotrochozoa</taxon>
        <taxon>Platyhelminthes</taxon>
        <taxon>Monogenea</taxon>
        <taxon>Polyopisthocotylea</taxon>
        <taxon>Polystomatidea</taxon>
        <taxon>Polystomatidae</taxon>
        <taxon>Protopolystoma</taxon>
    </lineage>
</organism>
<dbReference type="Proteomes" id="UP000784294">
    <property type="component" value="Unassembled WGS sequence"/>
</dbReference>
<evidence type="ECO:0000313" key="1">
    <source>
        <dbReference type="EMBL" id="VEL24335.1"/>
    </source>
</evidence>
<protein>
    <submittedName>
        <fullName evidence="1">Uncharacterized protein</fullName>
    </submittedName>
</protein>
<gene>
    <name evidence="1" type="ORF">PXEA_LOCUS17775</name>
</gene>
<name>A0A3S5CNW3_9PLAT</name>